<sequence>MKQGTQTWIARYIVLAMLLCLNACAIVDVSHVKTHEYVNGRRNDVIATGRSSDWTVQSLNVVALTADSCGKAFPACVETLAHSPGLDDEQRLSALAELWLGQAIKSERADRDAIMDDQTFDAYLKAARYAYAYIFLTKRQPAERVFEFRQEQVIGFYNLSVQRTLARLFVELPKLDPQWMQTSLAGWTILRPQSDVERAGLAGVPTELIPASSLRFKGLRNVYRRDGFGSEFVTVTPPAAPADDVPWREPECASITGALVFDGATLDEVLESKHVQLLARDPYRDETISVGARTVPLAANFTAAYGVFMARSGFASQSIRSLFGREGGLKKPRILLMQPYDPDRLTVVMLHGLASSPEAWINVSNEVMGDENLRRNYQVWEVYYPTNAPIAVNLAGIRKALDATFKHFDPSGQARASNHVVLVGHSMGGVIARLLVSSSGDRLWSVVPERANLSPAKQARLREHLARYLQFTPMPEVSRAIFLASPHRGTPVAQQRLARWIGNLIRLPANVLKEVASLSDLLKDDSTKGSLIRVPNSVDNLSDTDPFIMAAADLPISAAVRYHTIVGVYKSTGPLSSSSDGVVPYSSAHLDGADSELAIPSWHSVQETPAAILELRRILRLHIATARSP</sequence>
<organism evidence="3 4">
    <name type="scientific">Dyella tabacisoli</name>
    <dbReference type="NCBI Taxonomy" id="2282381"/>
    <lineage>
        <taxon>Bacteria</taxon>
        <taxon>Pseudomonadati</taxon>
        <taxon>Pseudomonadota</taxon>
        <taxon>Gammaproteobacteria</taxon>
        <taxon>Lysobacterales</taxon>
        <taxon>Rhodanobacteraceae</taxon>
        <taxon>Dyella</taxon>
    </lineage>
</organism>
<dbReference type="Gene3D" id="3.40.50.1820">
    <property type="entry name" value="alpha/beta hydrolase"/>
    <property type="match status" value="1"/>
</dbReference>
<dbReference type="InterPro" id="IPR000073">
    <property type="entry name" value="AB_hydrolase_1"/>
</dbReference>
<gene>
    <name evidence="3" type="ORF">DVJ77_15365</name>
</gene>
<feature type="domain" description="AB hydrolase-1" evidence="2">
    <location>
        <begin position="347"/>
        <end position="508"/>
    </location>
</feature>
<evidence type="ECO:0000259" key="2">
    <source>
        <dbReference type="Pfam" id="PF12697"/>
    </source>
</evidence>
<dbReference type="RefSeq" id="WP_114846405.1">
    <property type="nucleotide sequence ID" value="NZ_JBHSPE010000002.1"/>
</dbReference>
<evidence type="ECO:0000256" key="1">
    <source>
        <dbReference type="SAM" id="SignalP"/>
    </source>
</evidence>
<dbReference type="Proteomes" id="UP000253782">
    <property type="component" value="Unassembled WGS sequence"/>
</dbReference>
<dbReference type="InterPro" id="IPR029058">
    <property type="entry name" value="AB_hydrolase_fold"/>
</dbReference>
<comment type="caution">
    <text evidence="3">The sequence shown here is derived from an EMBL/GenBank/DDBJ whole genome shotgun (WGS) entry which is preliminary data.</text>
</comment>
<reference evidence="3 4" key="1">
    <citation type="submission" date="2018-07" db="EMBL/GenBank/DDBJ databases">
        <title>Dyella tabacisoli L4-6T, whole genome shotgun sequence.</title>
        <authorList>
            <person name="Zhou X.-K."/>
            <person name="Li W.-J."/>
            <person name="Duan Y.-Q."/>
        </authorList>
    </citation>
    <scope>NUCLEOTIDE SEQUENCE [LARGE SCALE GENOMIC DNA]</scope>
    <source>
        <strain evidence="3 4">L4-6</strain>
    </source>
</reference>
<keyword evidence="4" id="KW-1185">Reference proteome</keyword>
<proteinExistence type="predicted"/>
<dbReference type="Pfam" id="PF12697">
    <property type="entry name" value="Abhydrolase_6"/>
    <property type="match status" value="1"/>
</dbReference>
<dbReference type="SUPFAM" id="SSF53474">
    <property type="entry name" value="alpha/beta-Hydrolases"/>
    <property type="match status" value="1"/>
</dbReference>
<evidence type="ECO:0000313" key="4">
    <source>
        <dbReference type="Proteomes" id="UP000253782"/>
    </source>
</evidence>
<accession>A0A369UJA7</accession>
<protein>
    <submittedName>
        <fullName evidence="3">Alpha/beta hydrolase</fullName>
    </submittedName>
</protein>
<keyword evidence="3" id="KW-0378">Hydrolase</keyword>
<dbReference type="EMBL" id="QQAH01000014">
    <property type="protein sequence ID" value="RDD80832.1"/>
    <property type="molecule type" value="Genomic_DNA"/>
</dbReference>
<feature type="chain" id="PRO_5017042600" evidence="1">
    <location>
        <begin position="26"/>
        <end position="629"/>
    </location>
</feature>
<dbReference type="AlphaFoldDB" id="A0A369UJA7"/>
<name>A0A369UJA7_9GAMM</name>
<dbReference type="GO" id="GO:0016787">
    <property type="term" value="F:hydrolase activity"/>
    <property type="evidence" value="ECO:0007669"/>
    <property type="project" value="UniProtKB-KW"/>
</dbReference>
<evidence type="ECO:0000313" key="3">
    <source>
        <dbReference type="EMBL" id="RDD80832.1"/>
    </source>
</evidence>
<feature type="signal peptide" evidence="1">
    <location>
        <begin position="1"/>
        <end position="25"/>
    </location>
</feature>
<dbReference type="OrthoDB" id="869379at2"/>
<keyword evidence="1" id="KW-0732">Signal</keyword>